<organism evidence="1 2">
    <name type="scientific">Brachionus plicatilis</name>
    <name type="common">Marine rotifer</name>
    <name type="synonym">Brachionus muelleri</name>
    <dbReference type="NCBI Taxonomy" id="10195"/>
    <lineage>
        <taxon>Eukaryota</taxon>
        <taxon>Metazoa</taxon>
        <taxon>Spiralia</taxon>
        <taxon>Gnathifera</taxon>
        <taxon>Rotifera</taxon>
        <taxon>Eurotatoria</taxon>
        <taxon>Monogononta</taxon>
        <taxon>Pseudotrocha</taxon>
        <taxon>Ploima</taxon>
        <taxon>Brachionidae</taxon>
        <taxon>Brachionus</taxon>
    </lineage>
</organism>
<dbReference type="Proteomes" id="UP000276133">
    <property type="component" value="Unassembled WGS sequence"/>
</dbReference>
<dbReference type="AlphaFoldDB" id="A0A3M7S3P8"/>
<comment type="caution">
    <text evidence="1">The sequence shown here is derived from an EMBL/GenBank/DDBJ whole genome shotgun (WGS) entry which is preliminary data.</text>
</comment>
<evidence type="ECO:0000313" key="2">
    <source>
        <dbReference type="Proteomes" id="UP000276133"/>
    </source>
</evidence>
<evidence type="ECO:0000313" key="1">
    <source>
        <dbReference type="EMBL" id="RNA30289.1"/>
    </source>
</evidence>
<keyword evidence="2" id="KW-1185">Reference proteome</keyword>
<reference evidence="1 2" key="1">
    <citation type="journal article" date="2018" name="Sci. Rep.">
        <title>Genomic signatures of local adaptation to the degree of environmental predictability in rotifers.</title>
        <authorList>
            <person name="Franch-Gras L."/>
            <person name="Hahn C."/>
            <person name="Garcia-Roger E.M."/>
            <person name="Carmona M.J."/>
            <person name="Serra M."/>
            <person name="Gomez A."/>
        </authorList>
    </citation>
    <scope>NUCLEOTIDE SEQUENCE [LARGE SCALE GENOMIC DNA]</scope>
    <source>
        <strain evidence="1">HYR1</strain>
    </source>
</reference>
<name>A0A3M7S3P8_BRAPC</name>
<gene>
    <name evidence="1" type="ORF">BpHYR1_027653</name>
</gene>
<sequence>MISQILDACRPRLFTVDTFILINFLPNLNKLLHGTKINAEKNAVLMLEKRHNLKIRGVTLGFCLINMAKEL</sequence>
<proteinExistence type="predicted"/>
<accession>A0A3M7S3P8</accession>
<protein>
    <submittedName>
        <fullName evidence="1">Uncharacterized protein</fullName>
    </submittedName>
</protein>
<dbReference type="EMBL" id="REGN01002105">
    <property type="protein sequence ID" value="RNA30289.1"/>
    <property type="molecule type" value="Genomic_DNA"/>
</dbReference>